<dbReference type="Proteomes" id="UP000037136">
    <property type="component" value="Unassembled WGS sequence"/>
</dbReference>
<feature type="region of interest" description="Disordered" evidence="2">
    <location>
        <begin position="1"/>
        <end position="22"/>
    </location>
</feature>
<dbReference type="STRING" id="268505.A0A2A9PM79"/>
<reference evidence="4 5" key="1">
    <citation type="journal article" date="2015" name="BMC Genomics">
        <title>Gene expression during zombie ant biting behavior reflects the complexity underlying fungal parasitic behavioral manipulation.</title>
        <authorList>
            <person name="de Bekker C."/>
            <person name="Ohm R.A."/>
            <person name="Loreto R.G."/>
            <person name="Sebastian A."/>
            <person name="Albert I."/>
            <person name="Merrow M."/>
            <person name="Brachmann A."/>
            <person name="Hughes D.P."/>
        </authorList>
    </citation>
    <scope>NUCLEOTIDE SEQUENCE [LARGE SCALE GENOMIC DNA]</scope>
    <source>
        <strain evidence="4 5">SC16a</strain>
    </source>
</reference>
<dbReference type="PROSITE" id="PS51532">
    <property type="entry name" value="PITH"/>
    <property type="match status" value="1"/>
</dbReference>
<keyword evidence="5" id="KW-1185">Reference proteome</keyword>
<feature type="region of interest" description="Disordered" evidence="2">
    <location>
        <begin position="196"/>
        <end position="217"/>
    </location>
</feature>
<evidence type="ECO:0000256" key="1">
    <source>
        <dbReference type="ARBA" id="ARBA00025788"/>
    </source>
</evidence>
<dbReference type="PANTHER" id="PTHR12175:SF1">
    <property type="entry name" value="PITH DOMAIN-CONTAINING PROTEIN 1"/>
    <property type="match status" value="1"/>
</dbReference>
<comment type="caution">
    <text evidence="4">The sequence shown here is derived from an EMBL/GenBank/DDBJ whole genome shotgun (WGS) entry which is preliminary data.</text>
</comment>
<dbReference type="InterPro" id="IPR037047">
    <property type="entry name" value="PITH_dom_sf"/>
</dbReference>
<evidence type="ECO:0000259" key="3">
    <source>
        <dbReference type="PROSITE" id="PS51532"/>
    </source>
</evidence>
<accession>A0A2A9PM79</accession>
<dbReference type="PANTHER" id="PTHR12175">
    <property type="entry name" value="AD039 HT014 THIOREDOXIN FAMILY TRP26"/>
    <property type="match status" value="1"/>
</dbReference>
<feature type="compositionally biased region" description="Basic and acidic residues" evidence="2">
    <location>
        <begin position="1"/>
        <end position="20"/>
    </location>
</feature>
<sequence>MSHCHDEHHSHGHGHDHSDDITPALQSSLYEQIDFDQITTLNEATRDAGKAVVKKTWAERMEPEPELASDADEQLLMTVPFTAQVKLHSVLVRTSLSGAAPRTLHLYVNQPRLDFSGAEELEPTQRLELAQTSEVQEVPVRRALFGKVTRLGLLVVDNFGEDVSRLTYLGFRGEWTRLGRAPEQIVYEAAPQPGDHRIKGTGINEVGGGIGGRGHGL</sequence>
<dbReference type="InterPro" id="IPR045099">
    <property type="entry name" value="PITH1-like"/>
</dbReference>
<evidence type="ECO:0000256" key="2">
    <source>
        <dbReference type="SAM" id="MobiDB-lite"/>
    </source>
</evidence>
<evidence type="ECO:0000313" key="5">
    <source>
        <dbReference type="Proteomes" id="UP000037136"/>
    </source>
</evidence>
<organism evidence="4 5">
    <name type="scientific">Ophiocordyceps unilateralis</name>
    <name type="common">Zombie-ant fungus</name>
    <name type="synonym">Torrubia unilateralis</name>
    <dbReference type="NCBI Taxonomy" id="268505"/>
    <lineage>
        <taxon>Eukaryota</taxon>
        <taxon>Fungi</taxon>
        <taxon>Dikarya</taxon>
        <taxon>Ascomycota</taxon>
        <taxon>Pezizomycotina</taxon>
        <taxon>Sordariomycetes</taxon>
        <taxon>Hypocreomycetidae</taxon>
        <taxon>Hypocreales</taxon>
        <taxon>Ophiocordycipitaceae</taxon>
        <taxon>Ophiocordyceps</taxon>
    </lineage>
</organism>
<dbReference type="Pfam" id="PF06201">
    <property type="entry name" value="PITH"/>
    <property type="match status" value="1"/>
</dbReference>
<dbReference type="GO" id="GO:0005634">
    <property type="term" value="C:nucleus"/>
    <property type="evidence" value="ECO:0007669"/>
    <property type="project" value="TreeGrafter"/>
</dbReference>
<name>A0A2A9PM79_OPHUN</name>
<dbReference type="OrthoDB" id="2635at2759"/>
<proteinExistence type="inferred from homology"/>
<dbReference type="SUPFAM" id="SSF49785">
    <property type="entry name" value="Galactose-binding domain-like"/>
    <property type="match status" value="1"/>
</dbReference>
<dbReference type="AlphaFoldDB" id="A0A2A9PM79"/>
<evidence type="ECO:0000313" key="4">
    <source>
        <dbReference type="EMBL" id="PFH61993.1"/>
    </source>
</evidence>
<feature type="domain" description="PITH" evidence="3">
    <location>
        <begin position="18"/>
        <end position="191"/>
    </location>
</feature>
<comment type="similarity">
    <text evidence="1">Belongs to the PITHD1 family.</text>
</comment>
<protein>
    <recommendedName>
        <fullName evidence="3">PITH domain-containing protein</fullName>
    </recommendedName>
</protein>
<reference evidence="4 5" key="2">
    <citation type="journal article" date="2017" name="Sci. Rep.">
        <title>Ant-infecting Ophiocordyceps genomes reveal a high diversity of potential behavioral manipulation genes and a possible major role for enterotoxins.</title>
        <authorList>
            <person name="de Bekker C."/>
            <person name="Ohm R.A."/>
            <person name="Evans H.C."/>
            <person name="Brachmann A."/>
            <person name="Hughes D.P."/>
        </authorList>
    </citation>
    <scope>NUCLEOTIDE SEQUENCE [LARGE SCALE GENOMIC DNA]</scope>
    <source>
        <strain evidence="4 5">SC16a</strain>
    </source>
</reference>
<dbReference type="InterPro" id="IPR010400">
    <property type="entry name" value="PITH_dom"/>
</dbReference>
<feature type="compositionally biased region" description="Gly residues" evidence="2">
    <location>
        <begin position="205"/>
        <end position="217"/>
    </location>
</feature>
<dbReference type="GO" id="GO:0005737">
    <property type="term" value="C:cytoplasm"/>
    <property type="evidence" value="ECO:0007669"/>
    <property type="project" value="UniProtKB-ARBA"/>
</dbReference>
<dbReference type="InterPro" id="IPR008979">
    <property type="entry name" value="Galactose-bd-like_sf"/>
</dbReference>
<dbReference type="EMBL" id="LAZP02000046">
    <property type="protein sequence ID" value="PFH61993.1"/>
    <property type="molecule type" value="Genomic_DNA"/>
</dbReference>
<dbReference type="Gene3D" id="2.60.120.470">
    <property type="entry name" value="PITH domain"/>
    <property type="match status" value="1"/>
</dbReference>
<gene>
    <name evidence="4" type="ORF">XA68_15535</name>
</gene>